<feature type="domain" description="Tail sheath protein Gp18-like" evidence="4">
    <location>
        <begin position="146"/>
        <end position="198"/>
    </location>
</feature>
<dbReference type="OrthoDB" id="9767864at2"/>
<evidence type="ECO:0000313" key="5">
    <source>
        <dbReference type="EMBL" id="TCK58942.1"/>
    </source>
</evidence>
<evidence type="ECO:0000256" key="1">
    <source>
        <dbReference type="ARBA" id="ARBA00008005"/>
    </source>
</evidence>
<dbReference type="EMBL" id="SMGD01000011">
    <property type="protein sequence ID" value="TCK58942.1"/>
    <property type="molecule type" value="Genomic_DNA"/>
</dbReference>
<dbReference type="PANTHER" id="PTHR35861:SF1">
    <property type="entry name" value="PHAGE TAIL SHEATH PROTEIN"/>
    <property type="match status" value="1"/>
</dbReference>
<dbReference type="Pfam" id="PF17482">
    <property type="entry name" value="Phage_sheath_1C"/>
    <property type="match status" value="1"/>
</dbReference>
<dbReference type="Pfam" id="PF04984">
    <property type="entry name" value="Phage_sheath_1"/>
    <property type="match status" value="1"/>
</dbReference>
<organism evidence="5 6">
    <name type="scientific">Celerinatantimonas diazotrophica</name>
    <dbReference type="NCBI Taxonomy" id="412034"/>
    <lineage>
        <taxon>Bacteria</taxon>
        <taxon>Pseudomonadati</taxon>
        <taxon>Pseudomonadota</taxon>
        <taxon>Gammaproteobacteria</taxon>
        <taxon>Celerinatantimonadaceae</taxon>
        <taxon>Celerinatantimonas</taxon>
    </lineage>
</organism>
<sequence length="488" mass="52817">MTQFLHGVEVIEVDSGSRSIQTVKTAVIGLVGTAPDSAGATAASLQKGSAVINDGLLFTAIEAGTGGHAISVTFVDPGTANAELGVSVVGQKITVHLATDGDSALSSTASDVQAVIVANTDAAALVNVKALGTGEGIVVNDAEAYLSGGRDEPFPLNTPVAVAGSQQQVNQLGKAGTLYKAFDDIFDQTGALVIVVRVAEGSSDAETQANIIQGMRVLLSAQTQTGYKPRILIAPEFSQYDAVAAEMQTQAARLRAVAYFDCEQGASYTDAIKRQRKYDKRCELMWPWVTVFDEDLAKNVNRPLSARAAGLRARIDAEKGAWWSKSNQEIYGIVGTAQAVDWTLDDPNTTANMLNENHVSTVIQQNGFRFWGNRNCSDDRQWMFEQTVRTADMINDSIQLNHLWAVDRNLTKTYFDEVCEGVNDYLRQLKAEGAIYDGKCSADPDLNSSATVKQGLAYFDFDFEPPFPAEHIIFRSRLNGDYIEEVFN</sequence>
<protein>
    <recommendedName>
        <fullName evidence="7">Tail sheath protein subtilisin-like domain-containing protein</fullName>
    </recommendedName>
</protein>
<evidence type="ECO:0000259" key="2">
    <source>
        <dbReference type="Pfam" id="PF04984"/>
    </source>
</evidence>
<feature type="domain" description="Tail sheath protein subtilisin-like" evidence="2">
    <location>
        <begin position="214"/>
        <end position="376"/>
    </location>
</feature>
<dbReference type="RefSeq" id="WP_131911879.1">
    <property type="nucleotide sequence ID" value="NZ_OU594967.1"/>
</dbReference>
<accession>A0A4R1K4A7</accession>
<proteinExistence type="inferred from homology"/>
<dbReference type="Pfam" id="PF22671">
    <property type="entry name" value="Gp18_domIII_N"/>
    <property type="match status" value="1"/>
</dbReference>
<dbReference type="InterPro" id="IPR035089">
    <property type="entry name" value="Phage_sheath_subtilisin"/>
</dbReference>
<comment type="similarity">
    <text evidence="1">Belongs to the myoviridae tail sheath protein family.</text>
</comment>
<comment type="caution">
    <text evidence="5">The sequence shown here is derived from an EMBL/GenBank/DDBJ whole genome shotgun (WGS) entry which is preliminary data.</text>
</comment>
<dbReference type="PANTHER" id="PTHR35861">
    <property type="match status" value="1"/>
</dbReference>
<dbReference type="Gene3D" id="3.40.50.11780">
    <property type="match status" value="1"/>
</dbReference>
<evidence type="ECO:0000259" key="4">
    <source>
        <dbReference type="Pfam" id="PF22671"/>
    </source>
</evidence>
<name>A0A4R1K4A7_9GAMM</name>
<dbReference type="Proteomes" id="UP000295565">
    <property type="component" value="Unassembled WGS sequence"/>
</dbReference>
<feature type="domain" description="Tail sheath protein C-terminal" evidence="3">
    <location>
        <begin position="378"/>
        <end position="478"/>
    </location>
</feature>
<evidence type="ECO:0000313" key="6">
    <source>
        <dbReference type="Proteomes" id="UP000295565"/>
    </source>
</evidence>
<dbReference type="AlphaFoldDB" id="A0A4R1K4A7"/>
<dbReference type="InterPro" id="IPR052042">
    <property type="entry name" value="Tail_sheath_structural"/>
</dbReference>
<evidence type="ECO:0000259" key="3">
    <source>
        <dbReference type="Pfam" id="PF17482"/>
    </source>
</evidence>
<dbReference type="InterPro" id="IPR054564">
    <property type="entry name" value="Gp18_domIII_N"/>
</dbReference>
<keyword evidence="6" id="KW-1185">Reference proteome</keyword>
<evidence type="ECO:0008006" key="7">
    <source>
        <dbReference type="Google" id="ProtNLM"/>
    </source>
</evidence>
<gene>
    <name evidence="5" type="ORF">EV690_1101</name>
</gene>
<dbReference type="InterPro" id="IPR020287">
    <property type="entry name" value="Tail_sheath_C"/>
</dbReference>
<reference evidence="5 6" key="1">
    <citation type="submission" date="2019-03" db="EMBL/GenBank/DDBJ databases">
        <title>Genomic Encyclopedia of Type Strains, Phase IV (KMG-IV): sequencing the most valuable type-strain genomes for metagenomic binning, comparative biology and taxonomic classification.</title>
        <authorList>
            <person name="Goeker M."/>
        </authorList>
    </citation>
    <scope>NUCLEOTIDE SEQUENCE [LARGE SCALE GENOMIC DNA]</scope>
    <source>
        <strain evidence="5 6">DSM 18577</strain>
    </source>
</reference>